<dbReference type="InterPro" id="IPR013815">
    <property type="entry name" value="ATP_grasp_subdomain_1"/>
</dbReference>
<keyword evidence="5 9" id="KW-0547">Nucleotide-binding</keyword>
<dbReference type="Gene3D" id="3.30.470.20">
    <property type="entry name" value="ATP-grasp fold, B domain"/>
    <property type="match status" value="1"/>
</dbReference>
<comment type="caution">
    <text evidence="11">The sequence shown here is derived from an EMBL/GenBank/DDBJ whole genome shotgun (WGS) entry which is preliminary data.</text>
</comment>
<name>A0A2M6WFN2_9BACT</name>
<keyword evidence="6 9" id="KW-0067">ATP-binding</keyword>
<protein>
    <submittedName>
        <fullName evidence="11">D-alanine--D-alanine ligase</fullName>
    </submittedName>
</protein>
<dbReference type="InterPro" id="IPR011095">
    <property type="entry name" value="Dala_Dala_lig_C"/>
</dbReference>
<dbReference type="GO" id="GO:0008716">
    <property type="term" value="F:D-alanine-D-alanine ligase activity"/>
    <property type="evidence" value="ECO:0007669"/>
    <property type="project" value="InterPro"/>
</dbReference>
<evidence type="ECO:0000256" key="2">
    <source>
        <dbReference type="ARBA" id="ARBA00010871"/>
    </source>
</evidence>
<sequence>NQSALAMNKFASLTLARAVGYAVPHSFLVGKAEWLRDPHLVWNQMRHYLGFPFVVKPNMNGSSVGVYIIRAYEELHPAMRDIFSFSREALFQNFIEGREVTCAVADHGWSESAFPLPPTEIIPRVSHFFDYRAKYEPGGSYEITPARFPAPMLRRIQTEAVGIHKLLDARGISRSDFIVDGQNTIYFLEINTIPGFTEVSLVPKAAAASGLPFADLLDIIISAALRS</sequence>
<keyword evidence="4 11" id="KW-0436">Ligase</keyword>
<evidence type="ECO:0000256" key="6">
    <source>
        <dbReference type="ARBA" id="ARBA00022840"/>
    </source>
</evidence>
<gene>
    <name evidence="11" type="ORF">COU12_02640</name>
</gene>
<evidence type="ECO:0000256" key="8">
    <source>
        <dbReference type="ARBA" id="ARBA00022984"/>
    </source>
</evidence>
<evidence type="ECO:0000256" key="4">
    <source>
        <dbReference type="ARBA" id="ARBA00022598"/>
    </source>
</evidence>
<evidence type="ECO:0000256" key="3">
    <source>
        <dbReference type="ARBA" id="ARBA00022490"/>
    </source>
</evidence>
<dbReference type="GO" id="GO:0005737">
    <property type="term" value="C:cytoplasm"/>
    <property type="evidence" value="ECO:0007669"/>
    <property type="project" value="UniProtKB-SubCell"/>
</dbReference>
<organism evidence="11 12">
    <name type="scientific">Candidatus Jorgensenbacteria bacterium CG10_big_fil_rev_8_21_14_0_10_54_38</name>
    <dbReference type="NCBI Taxonomy" id="1974593"/>
    <lineage>
        <taxon>Bacteria</taxon>
        <taxon>Candidatus Joergenseniibacteriota</taxon>
    </lineage>
</organism>
<keyword evidence="3" id="KW-0963">Cytoplasm</keyword>
<accession>A0A2M6WFN2</accession>
<feature type="non-terminal residue" evidence="11">
    <location>
        <position position="1"/>
    </location>
</feature>
<evidence type="ECO:0000313" key="11">
    <source>
        <dbReference type="EMBL" id="PIT91524.1"/>
    </source>
</evidence>
<comment type="similarity">
    <text evidence="2">Belongs to the D-alanine--D-alanine ligase family.</text>
</comment>
<evidence type="ECO:0000256" key="7">
    <source>
        <dbReference type="ARBA" id="ARBA00022960"/>
    </source>
</evidence>
<evidence type="ECO:0000256" key="5">
    <source>
        <dbReference type="ARBA" id="ARBA00022741"/>
    </source>
</evidence>
<dbReference type="GO" id="GO:0046872">
    <property type="term" value="F:metal ion binding"/>
    <property type="evidence" value="ECO:0007669"/>
    <property type="project" value="InterPro"/>
</dbReference>
<evidence type="ECO:0000313" key="12">
    <source>
        <dbReference type="Proteomes" id="UP000229530"/>
    </source>
</evidence>
<dbReference type="PROSITE" id="PS00844">
    <property type="entry name" value="DALA_DALA_LIGASE_2"/>
    <property type="match status" value="1"/>
</dbReference>
<dbReference type="InterPro" id="IPR011761">
    <property type="entry name" value="ATP-grasp"/>
</dbReference>
<dbReference type="AlphaFoldDB" id="A0A2M6WFN2"/>
<evidence type="ECO:0000256" key="1">
    <source>
        <dbReference type="ARBA" id="ARBA00004496"/>
    </source>
</evidence>
<dbReference type="InterPro" id="IPR000291">
    <property type="entry name" value="D-Ala_lig_Van_CS"/>
</dbReference>
<dbReference type="GO" id="GO:0005524">
    <property type="term" value="F:ATP binding"/>
    <property type="evidence" value="ECO:0007669"/>
    <property type="project" value="UniProtKB-UniRule"/>
</dbReference>
<dbReference type="Gene3D" id="3.30.1490.20">
    <property type="entry name" value="ATP-grasp fold, A domain"/>
    <property type="match status" value="1"/>
</dbReference>
<dbReference type="GO" id="GO:0009252">
    <property type="term" value="P:peptidoglycan biosynthetic process"/>
    <property type="evidence" value="ECO:0007669"/>
    <property type="project" value="UniProtKB-KW"/>
</dbReference>
<dbReference type="EMBL" id="PFBE01000043">
    <property type="protein sequence ID" value="PIT91524.1"/>
    <property type="molecule type" value="Genomic_DNA"/>
</dbReference>
<evidence type="ECO:0000256" key="9">
    <source>
        <dbReference type="PROSITE-ProRule" id="PRU00409"/>
    </source>
</evidence>
<dbReference type="SUPFAM" id="SSF56059">
    <property type="entry name" value="Glutathione synthetase ATP-binding domain-like"/>
    <property type="match status" value="1"/>
</dbReference>
<proteinExistence type="inferred from homology"/>
<dbReference type="Proteomes" id="UP000229530">
    <property type="component" value="Unassembled WGS sequence"/>
</dbReference>
<feature type="domain" description="ATP-grasp" evidence="10">
    <location>
        <begin position="13"/>
        <end position="222"/>
    </location>
</feature>
<dbReference type="Pfam" id="PF07478">
    <property type="entry name" value="Dala_Dala_lig_C"/>
    <property type="match status" value="1"/>
</dbReference>
<reference evidence="12" key="1">
    <citation type="submission" date="2017-09" db="EMBL/GenBank/DDBJ databases">
        <title>Depth-based differentiation of microbial function through sediment-hosted aquifers and enrichment of novel symbionts in the deep terrestrial subsurface.</title>
        <authorList>
            <person name="Probst A.J."/>
            <person name="Ladd B."/>
            <person name="Jarett J.K."/>
            <person name="Geller-Mcgrath D.E."/>
            <person name="Sieber C.M.K."/>
            <person name="Emerson J.B."/>
            <person name="Anantharaman K."/>
            <person name="Thomas B.C."/>
            <person name="Malmstrom R."/>
            <person name="Stieglmeier M."/>
            <person name="Klingl A."/>
            <person name="Woyke T."/>
            <person name="Ryan C.M."/>
            <person name="Banfield J.F."/>
        </authorList>
    </citation>
    <scope>NUCLEOTIDE SEQUENCE [LARGE SCALE GENOMIC DNA]</scope>
</reference>
<dbReference type="PROSITE" id="PS50975">
    <property type="entry name" value="ATP_GRASP"/>
    <property type="match status" value="1"/>
</dbReference>
<evidence type="ECO:0000259" key="10">
    <source>
        <dbReference type="PROSITE" id="PS50975"/>
    </source>
</evidence>
<keyword evidence="7" id="KW-0133">Cell shape</keyword>
<dbReference type="PANTHER" id="PTHR23132">
    <property type="entry name" value="D-ALANINE--D-ALANINE LIGASE"/>
    <property type="match status" value="1"/>
</dbReference>
<keyword evidence="8" id="KW-0573">Peptidoglycan synthesis</keyword>
<comment type="subcellular location">
    <subcellularLocation>
        <location evidence="1">Cytoplasm</location>
    </subcellularLocation>
</comment>
<dbReference type="PANTHER" id="PTHR23132:SF23">
    <property type="entry name" value="D-ALANINE--D-ALANINE LIGASE B"/>
    <property type="match status" value="1"/>
</dbReference>
<dbReference type="GO" id="GO:0008360">
    <property type="term" value="P:regulation of cell shape"/>
    <property type="evidence" value="ECO:0007669"/>
    <property type="project" value="UniProtKB-KW"/>
</dbReference>